<evidence type="ECO:0000259" key="5">
    <source>
        <dbReference type="PROSITE" id="PS50211"/>
    </source>
</evidence>
<dbReference type="GO" id="GO:2000641">
    <property type="term" value="P:regulation of early endosome to late endosome transport"/>
    <property type="evidence" value="ECO:0007669"/>
    <property type="project" value="TreeGrafter"/>
</dbReference>
<keyword evidence="3" id="KW-0344">Guanine-nucleotide releasing factor</keyword>
<evidence type="ECO:0000256" key="1">
    <source>
        <dbReference type="ARBA" id="ARBA00004603"/>
    </source>
</evidence>
<dbReference type="GO" id="GO:0015031">
    <property type="term" value="P:protein transport"/>
    <property type="evidence" value="ECO:0007669"/>
    <property type="project" value="TreeGrafter"/>
</dbReference>
<evidence type="ECO:0000256" key="4">
    <source>
        <dbReference type="ARBA" id="ARBA00022753"/>
    </source>
</evidence>
<dbReference type="EnsemblMetazoa" id="SMAR000836-RA">
    <property type="protein sequence ID" value="SMAR000836-PA"/>
    <property type="gene ID" value="SMAR000836"/>
</dbReference>
<dbReference type="EMBL" id="JH430212">
    <property type="status" value="NOT_ANNOTATED_CDS"/>
    <property type="molecule type" value="Genomic_DNA"/>
</dbReference>
<keyword evidence="7" id="KW-1185">Reference proteome</keyword>
<dbReference type="eggNOG" id="ENOG502QVHR">
    <property type="taxonomic scope" value="Eukaryota"/>
</dbReference>
<dbReference type="Proteomes" id="UP000014500">
    <property type="component" value="Unassembled WGS sequence"/>
</dbReference>
<dbReference type="Pfam" id="PF08616">
    <property type="entry name" value="SPA"/>
    <property type="match status" value="1"/>
</dbReference>
<sequence>MLGTTELISTGLVGMERDNNNDVLWTWSYPSVSTEQRGIIIKKCSFDLESGDVRVNPFSYGQYNDCWYYRTVNDVQNLDTLLKVKQFVLIVWARDFNPEKYEAFSKILSKTYCKTGDPATLLNFYLSVLTLGSCKTEENGTFVVRDYDQKKAFALSCVKDVINTFKLETILIYTALLLKKRIIVYHHKLANLQFFLRSFPAFVWHRQNWNILYPNQDFSDPEISDMKSASYYVAGFSDASIDARTDLYDLYINLAAVEISIAPHAKETFIMSKTHKDIALNMVRLAEDKSLSDDDVIMDIANKTKDLINTLQSFATDKQLTVEILREKNLAPALENFLFNLAVAENIIKL</sequence>
<dbReference type="GO" id="GO:0005085">
    <property type="term" value="F:guanyl-nucleotide exchange factor activity"/>
    <property type="evidence" value="ECO:0007669"/>
    <property type="project" value="UniProtKB-KW"/>
</dbReference>
<proteinExistence type="inferred from homology"/>
<accession>T1IIY2</accession>
<dbReference type="InterPro" id="IPR037516">
    <property type="entry name" value="Tripartite_DENN"/>
</dbReference>
<comment type="subcellular location">
    <subcellularLocation>
        <location evidence="1">Late endosome</location>
    </subcellularLocation>
</comment>
<evidence type="ECO:0000256" key="3">
    <source>
        <dbReference type="ARBA" id="ARBA00022658"/>
    </source>
</evidence>
<feature type="domain" description="UDENN" evidence="5">
    <location>
        <begin position="1"/>
        <end position="350"/>
    </location>
</feature>
<organism evidence="6 7">
    <name type="scientific">Strigamia maritima</name>
    <name type="common">European centipede</name>
    <name type="synonym">Geophilus maritimus</name>
    <dbReference type="NCBI Taxonomy" id="126957"/>
    <lineage>
        <taxon>Eukaryota</taxon>
        <taxon>Metazoa</taxon>
        <taxon>Ecdysozoa</taxon>
        <taxon>Arthropoda</taxon>
        <taxon>Myriapoda</taxon>
        <taxon>Chilopoda</taxon>
        <taxon>Pleurostigmophora</taxon>
        <taxon>Geophilomorpha</taxon>
        <taxon>Linotaeniidae</taxon>
        <taxon>Strigamia</taxon>
    </lineage>
</organism>
<dbReference type="HOGENOM" id="CLU_050301_0_0_1"/>
<dbReference type="GO" id="GO:0031267">
    <property type="term" value="F:small GTPase binding"/>
    <property type="evidence" value="ECO:0007669"/>
    <property type="project" value="TreeGrafter"/>
</dbReference>
<dbReference type="PROSITE" id="PS50211">
    <property type="entry name" value="DENN"/>
    <property type="match status" value="1"/>
</dbReference>
<dbReference type="AlphaFoldDB" id="T1IIY2"/>
<dbReference type="PANTHER" id="PTHR28544">
    <property type="entry name" value="PROTEIN FAM45A-RELATED"/>
    <property type="match status" value="1"/>
</dbReference>
<keyword evidence="4" id="KW-0967">Endosome</keyword>
<evidence type="ECO:0000313" key="6">
    <source>
        <dbReference type="EnsemblMetazoa" id="SMAR000836-PA"/>
    </source>
</evidence>
<dbReference type="PANTHER" id="PTHR28544:SF1">
    <property type="entry name" value="DENN DOMAIN-CONTAINING PROTEIN 10-RELATED"/>
    <property type="match status" value="1"/>
</dbReference>
<evidence type="ECO:0000256" key="2">
    <source>
        <dbReference type="ARBA" id="ARBA00008641"/>
    </source>
</evidence>
<dbReference type="PhylomeDB" id="T1IIY2"/>
<name>T1IIY2_STRMM</name>
<comment type="similarity">
    <text evidence="2">Belongs to the DENND10 family.</text>
</comment>
<dbReference type="InterPro" id="IPR042431">
    <property type="entry name" value="FAM45"/>
</dbReference>
<dbReference type="OMA" id="HKDIAMF"/>
<reference evidence="7" key="1">
    <citation type="submission" date="2011-05" db="EMBL/GenBank/DDBJ databases">
        <authorList>
            <person name="Richards S.R."/>
            <person name="Qu J."/>
            <person name="Jiang H."/>
            <person name="Jhangiani S.N."/>
            <person name="Agravi P."/>
            <person name="Goodspeed R."/>
            <person name="Gross S."/>
            <person name="Mandapat C."/>
            <person name="Jackson L."/>
            <person name="Mathew T."/>
            <person name="Pu L."/>
            <person name="Thornton R."/>
            <person name="Saada N."/>
            <person name="Wilczek-Boney K.B."/>
            <person name="Lee S."/>
            <person name="Kovar C."/>
            <person name="Wu Y."/>
            <person name="Scherer S.E."/>
            <person name="Worley K.C."/>
            <person name="Muzny D.M."/>
            <person name="Gibbs R."/>
        </authorList>
    </citation>
    <scope>NUCLEOTIDE SEQUENCE</scope>
    <source>
        <strain evidence="7">Brora</strain>
    </source>
</reference>
<evidence type="ECO:0000313" key="7">
    <source>
        <dbReference type="Proteomes" id="UP000014500"/>
    </source>
</evidence>
<protein>
    <recommendedName>
        <fullName evidence="5">UDENN domain-containing protein</fullName>
    </recommendedName>
</protein>
<dbReference type="GO" id="GO:0005770">
    <property type="term" value="C:late endosome"/>
    <property type="evidence" value="ECO:0007669"/>
    <property type="project" value="UniProtKB-SubCell"/>
</dbReference>
<dbReference type="STRING" id="126957.T1IIY2"/>
<reference evidence="6" key="2">
    <citation type="submission" date="2015-02" db="UniProtKB">
        <authorList>
            <consortium name="EnsemblMetazoa"/>
        </authorList>
    </citation>
    <scope>IDENTIFICATION</scope>
</reference>